<dbReference type="InterPro" id="IPR029056">
    <property type="entry name" value="Ribokinase-like"/>
</dbReference>
<evidence type="ECO:0000259" key="13">
    <source>
        <dbReference type="Pfam" id="PF00294"/>
    </source>
</evidence>
<evidence type="ECO:0000256" key="4">
    <source>
        <dbReference type="ARBA" id="ARBA00022679"/>
    </source>
</evidence>
<evidence type="ECO:0000256" key="6">
    <source>
        <dbReference type="ARBA" id="ARBA00022741"/>
    </source>
</evidence>
<dbReference type="InterPro" id="IPR011611">
    <property type="entry name" value="PfkB_dom"/>
</dbReference>
<dbReference type="EC" id="2.7.1.15" evidence="2"/>
<evidence type="ECO:0000256" key="8">
    <source>
        <dbReference type="ARBA" id="ARBA00022840"/>
    </source>
</evidence>
<dbReference type="EMBL" id="CP001142">
    <property type="protein sequence ID" value="ACI65672.1"/>
    <property type="molecule type" value="Genomic_DNA"/>
</dbReference>
<dbReference type="KEGG" id="pti:PHATR_10546"/>
<dbReference type="OrthoDB" id="415590at2759"/>
<dbReference type="Gene3D" id="3.40.1190.20">
    <property type="match status" value="1"/>
</dbReference>
<dbReference type="PaxDb" id="2850-Phatr10546"/>
<dbReference type="CDD" id="cd01174">
    <property type="entry name" value="ribokinase"/>
    <property type="match status" value="1"/>
</dbReference>
<dbReference type="InParanoid" id="B5Y5L0"/>
<dbReference type="HAMAP" id="MF_01987">
    <property type="entry name" value="Ribokinase"/>
    <property type="match status" value="1"/>
</dbReference>
<keyword evidence="7 12" id="KW-0418">Kinase</keyword>
<proteinExistence type="inferred from homology"/>
<dbReference type="PANTHER" id="PTHR10584:SF166">
    <property type="entry name" value="RIBOKINASE"/>
    <property type="match status" value="1"/>
</dbReference>
<dbReference type="STRING" id="556484.B5Y5L0"/>
<evidence type="ECO:0000256" key="9">
    <source>
        <dbReference type="ARBA" id="ARBA00022842"/>
    </source>
</evidence>
<keyword evidence="8" id="KW-0067">ATP-binding</keyword>
<dbReference type="RefSeq" id="XP_002186202.1">
    <property type="nucleotide sequence ID" value="XM_002186166.1"/>
</dbReference>
<keyword evidence="15" id="KW-1185">Reference proteome</keyword>
<sequence>MPGDRNHVVVVGSANQDLTSYTPTVPVMGETVMGQEFETSCGGKGSNQAVAAGSLGISPVTMICRVGDDVFGEALLDKLASVNVAWDETRTILRGKNSPASGTATIVVDTNSGDNMIIVTPGANYALSPNDVEESLRALPEPPAIVVVQLEIKPAAALQALRTAKDLGAITVLNPAPAPEGYTLDDFFPYVDILIPNETELRKCLGKDELSDEDEEALAKELLDKGMGMGVIVTLGARGAMVTLVDAPRDLPARNEPIKDTIGAGDAFCGALSTYLSAGLSLTEAAGKACGVASMSVRRRGA</sequence>
<keyword evidence="4 12" id="KW-0808">Transferase</keyword>
<dbReference type="InterPro" id="IPR002173">
    <property type="entry name" value="Carboh/pur_kinase_PfkB_CS"/>
</dbReference>
<keyword evidence="11" id="KW-0119">Carbohydrate metabolism</keyword>
<evidence type="ECO:0000313" key="14">
    <source>
        <dbReference type="EMBL" id="ACI65672.1"/>
    </source>
</evidence>
<dbReference type="GO" id="GO:0006014">
    <property type="term" value="P:D-ribose metabolic process"/>
    <property type="evidence" value="ECO:0007669"/>
    <property type="project" value="InterPro"/>
</dbReference>
<dbReference type="PRINTS" id="PR00990">
    <property type="entry name" value="RIBOKINASE"/>
</dbReference>
<evidence type="ECO:0000256" key="3">
    <source>
        <dbReference type="ARBA" id="ARBA00016943"/>
    </source>
</evidence>
<dbReference type="AlphaFoldDB" id="B5Y5L0"/>
<name>B5Y5L0_PHATC</name>
<gene>
    <name evidence="14" type="ORF">PHATR_10546</name>
</gene>
<dbReference type="SUPFAM" id="SSF53613">
    <property type="entry name" value="Ribokinase-like"/>
    <property type="match status" value="1"/>
</dbReference>
<evidence type="ECO:0000256" key="11">
    <source>
        <dbReference type="ARBA" id="ARBA00023277"/>
    </source>
</evidence>
<keyword evidence="10" id="KW-0630">Potassium</keyword>
<feature type="non-terminal residue" evidence="14">
    <location>
        <position position="302"/>
    </location>
</feature>
<dbReference type="HOGENOM" id="CLU_508544_0_0_1"/>
<dbReference type="GO" id="GO:0046872">
    <property type="term" value="F:metal ion binding"/>
    <property type="evidence" value="ECO:0007669"/>
    <property type="project" value="UniProtKB-KW"/>
</dbReference>
<dbReference type="GeneID" id="7204095"/>
<protein>
    <recommendedName>
        <fullName evidence="3">Ribokinase</fullName>
        <ecNumber evidence="2">2.7.1.15</ecNumber>
    </recommendedName>
</protein>
<keyword evidence="9" id="KW-0460">Magnesium</keyword>
<accession>B5Y5L0</accession>
<evidence type="ECO:0000256" key="2">
    <source>
        <dbReference type="ARBA" id="ARBA00012035"/>
    </source>
</evidence>
<keyword evidence="5" id="KW-0479">Metal-binding</keyword>
<dbReference type="Proteomes" id="UP000000759">
    <property type="component" value="Chromosome 3"/>
</dbReference>
<evidence type="ECO:0000313" key="15">
    <source>
        <dbReference type="Proteomes" id="UP000000759"/>
    </source>
</evidence>
<dbReference type="InterPro" id="IPR002139">
    <property type="entry name" value="Ribo/fructo_kinase"/>
</dbReference>
<reference evidence="14 15" key="1">
    <citation type="journal article" date="2008" name="Nature">
        <title>The Phaeodactylum genome reveals the evolutionary history of diatom genomes.</title>
        <authorList>
            <person name="Bowler C."/>
            <person name="Allen A.E."/>
            <person name="Badger J.H."/>
            <person name="Grimwood J."/>
            <person name="Jabbari K."/>
            <person name="Kuo A."/>
            <person name="Maheswari U."/>
            <person name="Martens C."/>
            <person name="Maumus F."/>
            <person name="Otillar R.P."/>
            <person name="Rayko E."/>
            <person name="Salamov A."/>
            <person name="Vandepoele K."/>
            <person name="Beszteri B."/>
            <person name="Gruber A."/>
            <person name="Heijde M."/>
            <person name="Katinka M."/>
            <person name="Mock T."/>
            <person name="Valentin K."/>
            <person name="Verret F."/>
            <person name="Berges J.A."/>
            <person name="Brownlee C."/>
            <person name="Cadoret J.P."/>
            <person name="Chiovitti A."/>
            <person name="Choi C.J."/>
            <person name="Coesel S."/>
            <person name="De Martino A."/>
            <person name="Detter J.C."/>
            <person name="Durkin C."/>
            <person name="Falciatore A."/>
            <person name="Fournet J."/>
            <person name="Haruta M."/>
            <person name="Huysman M.J."/>
            <person name="Jenkins B.D."/>
            <person name="Jiroutova K."/>
            <person name="Jorgensen R.E."/>
            <person name="Joubert Y."/>
            <person name="Kaplan A."/>
            <person name="Kroger N."/>
            <person name="Kroth P.G."/>
            <person name="La Roche J."/>
            <person name="Lindquist E."/>
            <person name="Lommer M."/>
            <person name="Martin-Jezequel V."/>
            <person name="Lopez P.J."/>
            <person name="Lucas S."/>
            <person name="Mangogna M."/>
            <person name="McGinnis K."/>
            <person name="Medlin L.K."/>
            <person name="Montsant A."/>
            <person name="Oudot-Le Secq M.P."/>
            <person name="Napoli C."/>
            <person name="Obornik M."/>
            <person name="Parker M.S."/>
            <person name="Petit J.L."/>
            <person name="Porcel B.M."/>
            <person name="Poulsen N."/>
            <person name="Robison M."/>
            <person name="Rychlewski L."/>
            <person name="Rynearson T.A."/>
            <person name="Schmutz J."/>
            <person name="Shapiro H."/>
            <person name="Siaut M."/>
            <person name="Stanley M."/>
            <person name="Sussman M.R."/>
            <person name="Taylor A.R."/>
            <person name="Vardi A."/>
            <person name="von Dassow P."/>
            <person name="Vyverman W."/>
            <person name="Willis A."/>
            <person name="Wyrwicz L.S."/>
            <person name="Rokhsar D.S."/>
            <person name="Weissenbach J."/>
            <person name="Armbrust E.V."/>
            <person name="Green B.R."/>
            <person name="Van de Peer Y."/>
            <person name="Grigoriev I.V."/>
        </authorList>
    </citation>
    <scope>NUCLEOTIDE SEQUENCE [LARGE SCALE GENOMIC DNA]</scope>
    <source>
        <strain evidence="14 15">CCAP 1055/1</strain>
    </source>
</reference>
<keyword evidence="6" id="KW-0547">Nucleotide-binding</keyword>
<organism evidence="14 15">
    <name type="scientific">Phaeodactylum tricornutum (strain CCAP 1055/1)</name>
    <dbReference type="NCBI Taxonomy" id="556484"/>
    <lineage>
        <taxon>Eukaryota</taxon>
        <taxon>Sar</taxon>
        <taxon>Stramenopiles</taxon>
        <taxon>Ochrophyta</taxon>
        <taxon>Bacillariophyta</taxon>
        <taxon>Bacillariophyceae</taxon>
        <taxon>Bacillariophycidae</taxon>
        <taxon>Naviculales</taxon>
        <taxon>Phaeodactylaceae</taxon>
        <taxon>Phaeodactylum</taxon>
    </lineage>
</organism>
<dbReference type="GO" id="GO:0004747">
    <property type="term" value="F:ribokinase activity"/>
    <property type="evidence" value="ECO:0007669"/>
    <property type="project" value="UniProtKB-EC"/>
</dbReference>
<dbReference type="PANTHER" id="PTHR10584">
    <property type="entry name" value="SUGAR KINASE"/>
    <property type="match status" value="1"/>
</dbReference>
<dbReference type="InterPro" id="IPR011877">
    <property type="entry name" value="Ribokinase"/>
</dbReference>
<evidence type="ECO:0000256" key="10">
    <source>
        <dbReference type="ARBA" id="ARBA00022958"/>
    </source>
</evidence>
<evidence type="ECO:0000256" key="5">
    <source>
        <dbReference type="ARBA" id="ARBA00022723"/>
    </source>
</evidence>
<evidence type="ECO:0000256" key="12">
    <source>
        <dbReference type="RuleBase" id="RU003704"/>
    </source>
</evidence>
<dbReference type="Pfam" id="PF00294">
    <property type="entry name" value="PfkB"/>
    <property type="match status" value="1"/>
</dbReference>
<evidence type="ECO:0000256" key="7">
    <source>
        <dbReference type="ARBA" id="ARBA00022777"/>
    </source>
</evidence>
<comment type="similarity">
    <text evidence="1 12">Belongs to the carbohydrate kinase PfkB family.</text>
</comment>
<dbReference type="GO" id="GO:0005524">
    <property type="term" value="F:ATP binding"/>
    <property type="evidence" value="ECO:0007669"/>
    <property type="project" value="UniProtKB-KW"/>
</dbReference>
<reference evidence="15" key="2">
    <citation type="submission" date="2008-08" db="EMBL/GenBank/DDBJ databases">
        <authorList>
            <consortium name="Diatom Consortium"/>
            <person name="Grigoriev I."/>
            <person name="Grimwood J."/>
            <person name="Kuo A."/>
            <person name="Otillar R.P."/>
            <person name="Salamov A."/>
            <person name="Detter J.C."/>
            <person name="Lindquist E."/>
            <person name="Shapiro H."/>
            <person name="Lucas S."/>
            <person name="Glavina del Rio T."/>
            <person name="Pitluck S."/>
            <person name="Rokhsar D."/>
            <person name="Bowler C."/>
        </authorList>
    </citation>
    <scope>GENOME REANNOTATION</scope>
    <source>
        <strain evidence="15">CCAP 1055/1</strain>
    </source>
</reference>
<dbReference type="PROSITE" id="PS00584">
    <property type="entry name" value="PFKB_KINASES_2"/>
    <property type="match status" value="1"/>
</dbReference>
<feature type="domain" description="Carbohydrate kinase PfkB" evidence="13">
    <location>
        <begin position="6"/>
        <end position="302"/>
    </location>
</feature>
<evidence type="ECO:0000256" key="1">
    <source>
        <dbReference type="ARBA" id="ARBA00010688"/>
    </source>
</evidence>
<dbReference type="eggNOG" id="KOG2855">
    <property type="taxonomic scope" value="Eukaryota"/>
</dbReference>